<keyword evidence="1" id="KW-0812">Transmembrane</keyword>
<dbReference type="EMBL" id="JADWDC010000066">
    <property type="protein sequence ID" value="MCC0179076.1"/>
    <property type="molecule type" value="Genomic_DNA"/>
</dbReference>
<feature type="transmembrane region" description="Helical" evidence="1">
    <location>
        <begin position="46"/>
        <end position="72"/>
    </location>
</feature>
<dbReference type="Proteomes" id="UP000729733">
    <property type="component" value="Unassembled WGS sequence"/>
</dbReference>
<keyword evidence="1" id="KW-0472">Membrane</keyword>
<feature type="domain" description="2TM" evidence="2">
    <location>
        <begin position="8"/>
        <end position="86"/>
    </location>
</feature>
<keyword evidence="1" id="KW-1133">Transmembrane helix</keyword>
<dbReference type="AlphaFoldDB" id="A0A964BUJ6"/>
<name>A0A964BUJ6_9CYAN</name>
<accession>A0A964BUJ6</accession>
<dbReference type="Pfam" id="PF13239">
    <property type="entry name" value="2TM"/>
    <property type="match status" value="1"/>
</dbReference>
<reference evidence="3" key="1">
    <citation type="journal article" date="2021" name="Antonie Van Leeuwenhoek">
        <title>Draft genome and description of Waterburya agarophytonicola gen. nov. sp. nov. (Pleurocapsales, Cyanobacteria): a seaweed symbiont.</title>
        <authorList>
            <person name="Bonthond G."/>
            <person name="Shalygin S."/>
            <person name="Bayer T."/>
            <person name="Weinberger F."/>
        </authorList>
    </citation>
    <scope>NUCLEOTIDE SEQUENCE</scope>
    <source>
        <strain evidence="3">KI4</strain>
    </source>
</reference>
<sequence length="91" mass="10681">MESDERYRRAKRRVRVLKGFYIHLATYIGVIGLLFLIDFLTGGGWWFYWPLLGWGIGIISHAFTVFGIKGFLGSEWEEKKTRDLMNSYSNK</sequence>
<protein>
    <submittedName>
        <fullName evidence="3">2TM domain-containing protein</fullName>
    </submittedName>
</protein>
<feature type="transmembrane region" description="Helical" evidence="1">
    <location>
        <begin position="20"/>
        <end position="40"/>
    </location>
</feature>
<evidence type="ECO:0000259" key="2">
    <source>
        <dbReference type="Pfam" id="PF13239"/>
    </source>
</evidence>
<keyword evidence="4" id="KW-1185">Reference proteome</keyword>
<evidence type="ECO:0000256" key="1">
    <source>
        <dbReference type="SAM" id="Phobius"/>
    </source>
</evidence>
<comment type="caution">
    <text evidence="3">The sequence shown here is derived from an EMBL/GenBank/DDBJ whole genome shotgun (WGS) entry which is preliminary data.</text>
</comment>
<proteinExistence type="predicted"/>
<evidence type="ECO:0000313" key="3">
    <source>
        <dbReference type="EMBL" id="MCC0179076.1"/>
    </source>
</evidence>
<dbReference type="InterPro" id="IPR025698">
    <property type="entry name" value="2TM_dom"/>
</dbReference>
<evidence type="ECO:0000313" key="4">
    <source>
        <dbReference type="Proteomes" id="UP000729733"/>
    </source>
</evidence>
<organism evidence="3 4">
    <name type="scientific">Waterburya agarophytonicola KI4</name>
    <dbReference type="NCBI Taxonomy" id="2874699"/>
    <lineage>
        <taxon>Bacteria</taxon>
        <taxon>Bacillati</taxon>
        <taxon>Cyanobacteriota</taxon>
        <taxon>Cyanophyceae</taxon>
        <taxon>Pleurocapsales</taxon>
        <taxon>Hyellaceae</taxon>
        <taxon>Waterburya</taxon>
        <taxon>Waterburya agarophytonicola</taxon>
    </lineage>
</organism>
<gene>
    <name evidence="3" type="ORF">I4641_19085</name>
</gene>
<dbReference type="RefSeq" id="WP_229642175.1">
    <property type="nucleotide sequence ID" value="NZ_JADWDC010000066.1"/>
</dbReference>